<dbReference type="InterPro" id="IPR001128">
    <property type="entry name" value="Cyt_P450"/>
</dbReference>
<evidence type="ECO:0000313" key="3">
    <source>
        <dbReference type="EMBL" id="PSJ39982.1"/>
    </source>
</evidence>
<dbReference type="EMBL" id="PXYI01000004">
    <property type="protein sequence ID" value="PSJ39982.1"/>
    <property type="molecule type" value="Genomic_DNA"/>
</dbReference>
<dbReference type="Gene3D" id="1.10.630.10">
    <property type="entry name" value="Cytochrome P450"/>
    <property type="match status" value="1"/>
</dbReference>
<feature type="compositionally biased region" description="Basic and acidic residues" evidence="2">
    <location>
        <begin position="1"/>
        <end position="16"/>
    </location>
</feature>
<dbReference type="InterPro" id="IPR036396">
    <property type="entry name" value="Cyt_P450_sf"/>
</dbReference>
<keyword evidence="4" id="KW-1185">Reference proteome</keyword>
<protein>
    <recommendedName>
        <fullName evidence="5">Cytochrome P450</fullName>
    </recommendedName>
</protein>
<sequence>MLWRLEDRGNPKDLQRAFRCQPSEPGSRHAGGTSTTALPSRPSVPFARSHYGRSGDGSDAHQRPPPACRPARFRACGVRRPSPVRADRMGAVPGKSARPAKTVGAWLAVALGSGGCGDPDLHLSPVPADRCGRPDTPSLSRPCARRNAALADVRGSAERASAAPDERPADDNSQPRPPRGPDPWRSLRSPAQCRDPHAGSCDCFARLPCCTGADDPARSGRHRRLDHARARLRHDRAPVGASLSGRRPCDRARDRAVVLSHPDILSCTGRRADPLQSGHAASGDDPVLAWAGPGVGRLPPRRWSNRIGPRDRMALLPSLPSPCRGAARMKVLSRIVSAARRRLGATHFVAPPDAQTIDLDKAAVAANPFPHYDRLRAAGSVQFLPRHGFWIILEHDDARRALGDAETFSNAPYAGVDAVLLAADPPGQAAIRRLLSRRFASSNLGRLEERARDIARAVLRPEIDAVGGYAAPISRAVAAELIGFDAAAVAEISEGSVRALATSEPLAELIAVLDRIAPRASIFAELGDDAGGLVGDAEIRSLVRLLWLAATTTTERVIAHAILRLADDPDLTARIGSNRVLLGPFIEEVMRLHPPEHLLPRLATRSVETAGVTIPANALVQICVAAANRDPAHFDRPHDLLLDRPQKRHLAFGSGIHHCLGAPLSRRVVAASLDILLDAAGDLRLRAPAQTLPFFKTASALSPTELPIAL</sequence>
<evidence type="ECO:0000256" key="1">
    <source>
        <dbReference type="ARBA" id="ARBA00010617"/>
    </source>
</evidence>
<evidence type="ECO:0000313" key="4">
    <source>
        <dbReference type="Proteomes" id="UP000241167"/>
    </source>
</evidence>
<dbReference type="Proteomes" id="UP000241167">
    <property type="component" value="Unassembled WGS sequence"/>
</dbReference>
<dbReference type="PANTHER" id="PTHR46696">
    <property type="entry name" value="P450, PUTATIVE (EUROFUNG)-RELATED"/>
    <property type="match status" value="1"/>
</dbReference>
<dbReference type="InterPro" id="IPR002397">
    <property type="entry name" value="Cyt_P450_B"/>
</dbReference>
<dbReference type="GO" id="GO:0005506">
    <property type="term" value="F:iron ion binding"/>
    <property type="evidence" value="ECO:0007669"/>
    <property type="project" value="InterPro"/>
</dbReference>
<dbReference type="AlphaFoldDB" id="A0A2P7QPT4"/>
<dbReference type="GO" id="GO:0020037">
    <property type="term" value="F:heme binding"/>
    <property type="evidence" value="ECO:0007669"/>
    <property type="project" value="InterPro"/>
</dbReference>
<name>A0A2P7QPT4_9SPHN</name>
<dbReference type="PROSITE" id="PS00086">
    <property type="entry name" value="CYTOCHROME_P450"/>
    <property type="match status" value="1"/>
</dbReference>
<dbReference type="GO" id="GO:0016705">
    <property type="term" value="F:oxidoreductase activity, acting on paired donors, with incorporation or reduction of molecular oxygen"/>
    <property type="evidence" value="ECO:0007669"/>
    <property type="project" value="InterPro"/>
</dbReference>
<evidence type="ECO:0000256" key="2">
    <source>
        <dbReference type="SAM" id="MobiDB-lite"/>
    </source>
</evidence>
<reference evidence="3 4" key="1">
    <citation type="submission" date="2018-03" db="EMBL/GenBank/DDBJ databases">
        <title>The draft genome of Sphingosinicella sp. GL-C-18.</title>
        <authorList>
            <person name="Liu L."/>
            <person name="Li L."/>
            <person name="Liang L."/>
            <person name="Zhang X."/>
            <person name="Wang T."/>
        </authorList>
    </citation>
    <scope>NUCLEOTIDE SEQUENCE [LARGE SCALE GENOMIC DNA]</scope>
    <source>
        <strain evidence="3 4">GL-C-18</strain>
    </source>
</reference>
<comment type="similarity">
    <text evidence="1">Belongs to the cytochrome P450 family.</text>
</comment>
<evidence type="ECO:0008006" key="5">
    <source>
        <dbReference type="Google" id="ProtNLM"/>
    </source>
</evidence>
<dbReference type="GO" id="GO:0004497">
    <property type="term" value="F:monooxygenase activity"/>
    <property type="evidence" value="ECO:0007669"/>
    <property type="project" value="InterPro"/>
</dbReference>
<comment type="caution">
    <text evidence="3">The sequence shown here is derived from an EMBL/GenBank/DDBJ whole genome shotgun (WGS) entry which is preliminary data.</text>
</comment>
<organism evidence="3 4">
    <name type="scientific">Allosphingosinicella deserti</name>
    <dbReference type="NCBI Taxonomy" id="2116704"/>
    <lineage>
        <taxon>Bacteria</taxon>
        <taxon>Pseudomonadati</taxon>
        <taxon>Pseudomonadota</taxon>
        <taxon>Alphaproteobacteria</taxon>
        <taxon>Sphingomonadales</taxon>
        <taxon>Sphingomonadaceae</taxon>
        <taxon>Allosphingosinicella</taxon>
    </lineage>
</organism>
<dbReference type="Pfam" id="PF00067">
    <property type="entry name" value="p450"/>
    <property type="match status" value="1"/>
</dbReference>
<dbReference type="PRINTS" id="PR00359">
    <property type="entry name" value="BP450"/>
</dbReference>
<proteinExistence type="inferred from homology"/>
<dbReference type="PANTHER" id="PTHR46696:SF6">
    <property type="entry name" value="P450, PUTATIVE (EUROFUNG)-RELATED"/>
    <property type="match status" value="1"/>
</dbReference>
<dbReference type="InterPro" id="IPR017972">
    <property type="entry name" value="Cyt_P450_CS"/>
</dbReference>
<feature type="region of interest" description="Disordered" evidence="2">
    <location>
        <begin position="127"/>
        <end position="191"/>
    </location>
</feature>
<gene>
    <name evidence="3" type="ORF">C7I55_13705</name>
</gene>
<accession>A0A2P7QPT4</accession>
<feature type="region of interest" description="Disordered" evidence="2">
    <location>
        <begin position="1"/>
        <end position="72"/>
    </location>
</feature>
<dbReference type="SUPFAM" id="SSF48264">
    <property type="entry name" value="Cytochrome P450"/>
    <property type="match status" value="1"/>
</dbReference>